<keyword evidence="7" id="KW-0611">Plant defense</keyword>
<evidence type="ECO:0000256" key="5">
    <source>
        <dbReference type="ARBA" id="ARBA00022577"/>
    </source>
</evidence>
<dbReference type="EMBL" id="JARPOI010000004">
    <property type="protein sequence ID" value="KAJ9182214.1"/>
    <property type="molecule type" value="Genomic_DNA"/>
</dbReference>
<dbReference type="Pfam" id="PF10868">
    <property type="entry name" value="Defensin_like"/>
    <property type="match status" value="1"/>
</dbReference>
<comment type="caution">
    <text evidence="9">The sequence shown here is derived from an EMBL/GenBank/DDBJ whole genome shotgun (WGS) entry which is preliminary data.</text>
</comment>
<evidence type="ECO:0000256" key="7">
    <source>
        <dbReference type="ARBA" id="ARBA00022821"/>
    </source>
</evidence>
<comment type="subcellular location">
    <subcellularLocation>
        <location evidence="1">Secreted</location>
    </subcellularLocation>
</comment>
<feature type="chain" id="PRO_5045555700" description="Knottin scorpion toxin-like domain-containing protein" evidence="8">
    <location>
        <begin position="22"/>
        <end position="82"/>
    </location>
</feature>
<dbReference type="Proteomes" id="UP001174677">
    <property type="component" value="Chromosome 4"/>
</dbReference>
<gene>
    <name evidence="9" type="ORF">P3X46_006235</name>
</gene>
<sequence length="82" mass="8935">MFPVKVLLCVVMAVLMLCANCNEVNGQAKCCTEHYELGSCRPGIDDNPTTNGKCWAFCTSGCPKGGFCKKTGNNKHHCHCYC</sequence>
<keyword evidence="3" id="KW-0964">Secreted</keyword>
<evidence type="ECO:0008006" key="11">
    <source>
        <dbReference type="Google" id="ProtNLM"/>
    </source>
</evidence>
<dbReference type="PANTHER" id="PTHR34453:SF3">
    <property type="entry name" value="DEFENSIN-LIKE (DEFL) FAMILY PROTEIN-RELATED"/>
    <property type="match status" value="1"/>
</dbReference>
<keyword evidence="5" id="KW-0295">Fungicide</keyword>
<organism evidence="9 10">
    <name type="scientific">Hevea brasiliensis</name>
    <name type="common">Para rubber tree</name>
    <name type="synonym">Siphonia brasiliensis</name>
    <dbReference type="NCBI Taxonomy" id="3981"/>
    <lineage>
        <taxon>Eukaryota</taxon>
        <taxon>Viridiplantae</taxon>
        <taxon>Streptophyta</taxon>
        <taxon>Embryophyta</taxon>
        <taxon>Tracheophyta</taxon>
        <taxon>Spermatophyta</taxon>
        <taxon>Magnoliopsida</taxon>
        <taxon>eudicotyledons</taxon>
        <taxon>Gunneridae</taxon>
        <taxon>Pentapetalae</taxon>
        <taxon>rosids</taxon>
        <taxon>fabids</taxon>
        <taxon>Malpighiales</taxon>
        <taxon>Euphorbiaceae</taxon>
        <taxon>Crotonoideae</taxon>
        <taxon>Micrandreae</taxon>
        <taxon>Hevea</taxon>
    </lineage>
</organism>
<evidence type="ECO:0000256" key="2">
    <source>
        <dbReference type="ARBA" id="ARBA00006722"/>
    </source>
</evidence>
<dbReference type="PANTHER" id="PTHR34453">
    <property type="entry name" value="DEFENSIN-LIKE (DEFL) FAMILY PROTEIN-RELATED"/>
    <property type="match status" value="1"/>
</dbReference>
<reference evidence="9" key="1">
    <citation type="journal article" date="2023" name="Plant Biotechnol. J.">
        <title>Chromosome-level wild Hevea brasiliensis genome provides new tools for genomic-assisted breeding and valuable loci to elevate rubber yield.</title>
        <authorList>
            <person name="Cheng H."/>
            <person name="Song X."/>
            <person name="Hu Y."/>
            <person name="Wu T."/>
            <person name="Yang Q."/>
            <person name="An Z."/>
            <person name="Feng S."/>
            <person name="Deng Z."/>
            <person name="Wu W."/>
            <person name="Zeng X."/>
            <person name="Tu M."/>
            <person name="Wang X."/>
            <person name="Huang H."/>
        </authorList>
    </citation>
    <scope>NUCLEOTIDE SEQUENCE</scope>
    <source>
        <strain evidence="9">MT/VB/25A 57/8</strain>
    </source>
</reference>
<evidence type="ECO:0000256" key="8">
    <source>
        <dbReference type="SAM" id="SignalP"/>
    </source>
</evidence>
<evidence type="ECO:0000256" key="1">
    <source>
        <dbReference type="ARBA" id="ARBA00004613"/>
    </source>
</evidence>
<evidence type="ECO:0000256" key="6">
    <source>
        <dbReference type="ARBA" id="ARBA00022729"/>
    </source>
</evidence>
<evidence type="ECO:0000313" key="9">
    <source>
        <dbReference type="EMBL" id="KAJ9182214.1"/>
    </source>
</evidence>
<evidence type="ECO:0000256" key="3">
    <source>
        <dbReference type="ARBA" id="ARBA00022525"/>
    </source>
</evidence>
<protein>
    <recommendedName>
        <fullName evidence="11">Knottin scorpion toxin-like domain-containing protein</fullName>
    </recommendedName>
</protein>
<keyword evidence="10" id="KW-1185">Reference proteome</keyword>
<keyword evidence="6 8" id="KW-0732">Signal</keyword>
<dbReference type="InterPro" id="IPR022618">
    <property type="entry name" value="Defensin-like_20-28"/>
</dbReference>
<keyword evidence="4" id="KW-0929">Antimicrobial</keyword>
<evidence type="ECO:0000313" key="10">
    <source>
        <dbReference type="Proteomes" id="UP001174677"/>
    </source>
</evidence>
<feature type="signal peptide" evidence="8">
    <location>
        <begin position="1"/>
        <end position="21"/>
    </location>
</feature>
<accession>A0ABQ9MTN8</accession>
<evidence type="ECO:0000256" key="4">
    <source>
        <dbReference type="ARBA" id="ARBA00022529"/>
    </source>
</evidence>
<proteinExistence type="inferred from homology"/>
<comment type="similarity">
    <text evidence="2">Belongs to the DEFL family.</text>
</comment>
<name>A0ABQ9MTN8_HEVBR</name>